<dbReference type="SUPFAM" id="SSF47413">
    <property type="entry name" value="lambda repressor-like DNA-binding domains"/>
    <property type="match status" value="1"/>
</dbReference>
<sequence>MKSAQDSDLLQAFAAEIRARRTATGDSQEALAFKASLNRTFVAKLELAQTSPSLSTLFRLAAALQVAPAELVGSVSQRYRRQA</sequence>
<feature type="domain" description="HTH cro/C1-type" evidence="1">
    <location>
        <begin position="17"/>
        <end position="71"/>
    </location>
</feature>
<dbReference type="KEGG" id="xyk:GT347_18895"/>
<evidence type="ECO:0000313" key="3">
    <source>
        <dbReference type="Proteomes" id="UP000464787"/>
    </source>
</evidence>
<dbReference type="Gene3D" id="1.10.260.40">
    <property type="entry name" value="lambda repressor-like DNA-binding domains"/>
    <property type="match status" value="1"/>
</dbReference>
<reference evidence="2 3" key="1">
    <citation type="submission" date="2020-01" db="EMBL/GenBank/DDBJ databases">
        <title>Genome sequencing of strain KACC 21265.</title>
        <authorList>
            <person name="Heo J."/>
            <person name="Kim S.-J."/>
            <person name="Kim J.-S."/>
            <person name="Hong S.-B."/>
            <person name="Kwon S.-W."/>
        </authorList>
    </citation>
    <scope>NUCLEOTIDE SEQUENCE [LARGE SCALE GENOMIC DNA]</scope>
    <source>
        <strain evidence="2 3">KACC 21265</strain>
    </source>
</reference>
<evidence type="ECO:0000313" key="2">
    <source>
        <dbReference type="EMBL" id="QHI99866.1"/>
    </source>
</evidence>
<proteinExistence type="predicted"/>
<gene>
    <name evidence="2" type="ORF">GT347_18895</name>
</gene>
<name>A0A857J7N4_9BURK</name>
<dbReference type="InterPro" id="IPR001387">
    <property type="entry name" value="Cro/C1-type_HTH"/>
</dbReference>
<evidence type="ECO:0000259" key="1">
    <source>
        <dbReference type="PROSITE" id="PS50943"/>
    </source>
</evidence>
<protein>
    <submittedName>
        <fullName evidence="2">Helix-turn-helix domain-containing protein</fullName>
    </submittedName>
</protein>
<organism evidence="2 3">
    <name type="scientific">Xylophilus rhododendri</name>
    <dbReference type="NCBI Taxonomy" id="2697032"/>
    <lineage>
        <taxon>Bacteria</taxon>
        <taxon>Pseudomonadati</taxon>
        <taxon>Pseudomonadota</taxon>
        <taxon>Betaproteobacteria</taxon>
        <taxon>Burkholderiales</taxon>
        <taxon>Xylophilus</taxon>
    </lineage>
</organism>
<keyword evidence="3" id="KW-1185">Reference proteome</keyword>
<accession>A0A857J7N4</accession>
<dbReference type="SMART" id="SM00530">
    <property type="entry name" value="HTH_XRE"/>
    <property type="match status" value="1"/>
</dbReference>
<dbReference type="InterPro" id="IPR010982">
    <property type="entry name" value="Lambda_DNA-bd_dom_sf"/>
</dbReference>
<dbReference type="CDD" id="cd00093">
    <property type="entry name" value="HTH_XRE"/>
    <property type="match status" value="1"/>
</dbReference>
<dbReference type="Pfam" id="PF01381">
    <property type="entry name" value="HTH_3"/>
    <property type="match status" value="1"/>
</dbReference>
<dbReference type="Proteomes" id="UP000464787">
    <property type="component" value="Chromosome"/>
</dbReference>
<dbReference type="AlphaFoldDB" id="A0A857J7N4"/>
<dbReference type="RefSeq" id="WP_160553677.1">
    <property type="nucleotide sequence ID" value="NZ_CP047650.1"/>
</dbReference>
<dbReference type="PROSITE" id="PS50943">
    <property type="entry name" value="HTH_CROC1"/>
    <property type="match status" value="1"/>
</dbReference>
<dbReference type="GO" id="GO:0003677">
    <property type="term" value="F:DNA binding"/>
    <property type="evidence" value="ECO:0007669"/>
    <property type="project" value="InterPro"/>
</dbReference>
<dbReference type="EMBL" id="CP047650">
    <property type="protein sequence ID" value="QHI99866.1"/>
    <property type="molecule type" value="Genomic_DNA"/>
</dbReference>